<dbReference type="Proteomes" id="UP000316770">
    <property type="component" value="Chromosome"/>
</dbReference>
<proteinExistence type="predicted"/>
<feature type="compositionally biased region" description="Low complexity" evidence="1">
    <location>
        <begin position="72"/>
        <end position="82"/>
    </location>
</feature>
<evidence type="ECO:0000313" key="3">
    <source>
        <dbReference type="EMBL" id="QDV54485.1"/>
    </source>
</evidence>
<dbReference type="InterPro" id="IPR023155">
    <property type="entry name" value="Cyt_c-552/4"/>
</dbReference>
<sequence length="630" mass="67266">MHRTQLAILTTICCLLLNSGCDRSTSVVQETEEPARSVDRAADPAPAATESVASQTAEPQQAKPVEIAKNQPAETPAAVEPTASDEPMSPTPAEPAAEQPAAEPTSLVAAAPTPAPAPTPAAVPTPAAAPTPAEEATDAEEPAANEPAEAPAAEPTASPAADTEVDDRWKQWPKPSAVMLFTGEQHGYIEPCGCTGLENQKGGLARRHTLIKEIQTLGWNVVPMDAGNQVRRYGQQAGIKFQTTVASLRTLGYRAVGFGPDDLRLDVGLLLSEAASDPDAPLQFVSANVTLLDPELLPSTRVIETGGKRIGVTSILDPKTVAQPLSDEILVDPVAPAVKASIAKLASENCDYKVLMYYGGNSAEEDINTMGAQLDGIDLVVIANEFGEPTYKPQKVQGSSTAEMILTGHKAMYACLVALYDDGSPSRYARIPLTDALEDSPAMLQSLAVYQDHLKNLGFSGLGLNPIPHASGNKFVGSQKCGECHTTAMEIWEGTPHAHATESIVRPPNDRGDIARHFDPECLSCHVTGWNPQGYYPYLSGYLSLESTPQMVANGCENCHGPGSQHVAAEEGDIDADDDLLEKLRNAMRLPLSKAREKCMECHDLDNSPDFHKEGAFDEYWEQVKHIGKY</sequence>
<dbReference type="Pfam" id="PF13435">
    <property type="entry name" value="Cytochrome_C554"/>
    <property type="match status" value="1"/>
</dbReference>
<dbReference type="SUPFAM" id="SSF48695">
    <property type="entry name" value="Multiheme cytochromes"/>
    <property type="match status" value="1"/>
</dbReference>
<feature type="compositionally biased region" description="Basic and acidic residues" evidence="1">
    <location>
        <begin position="33"/>
        <end position="42"/>
    </location>
</feature>
<dbReference type="EMBL" id="CP036318">
    <property type="protein sequence ID" value="QDV54485.1"/>
    <property type="molecule type" value="Genomic_DNA"/>
</dbReference>
<dbReference type="InterPro" id="IPR029052">
    <property type="entry name" value="Metallo-depent_PP-like"/>
</dbReference>
<feature type="domain" description="Cytochrome c-552/4" evidence="2">
    <location>
        <begin position="480"/>
        <end position="561"/>
    </location>
</feature>
<keyword evidence="4" id="KW-1185">Reference proteome</keyword>
<accession>A0A518IN19</accession>
<organism evidence="3 4">
    <name type="scientific">Rosistilla oblonga</name>
    <dbReference type="NCBI Taxonomy" id="2527990"/>
    <lineage>
        <taxon>Bacteria</taxon>
        <taxon>Pseudomonadati</taxon>
        <taxon>Planctomycetota</taxon>
        <taxon>Planctomycetia</taxon>
        <taxon>Pirellulales</taxon>
        <taxon>Pirellulaceae</taxon>
        <taxon>Rosistilla</taxon>
    </lineage>
</organism>
<feature type="region of interest" description="Disordered" evidence="1">
    <location>
        <begin position="28"/>
        <end position="167"/>
    </location>
</feature>
<reference evidence="3 4" key="1">
    <citation type="submission" date="2019-02" db="EMBL/GenBank/DDBJ databases">
        <title>Deep-cultivation of Planctomycetes and their phenomic and genomic characterization uncovers novel biology.</title>
        <authorList>
            <person name="Wiegand S."/>
            <person name="Jogler M."/>
            <person name="Boedeker C."/>
            <person name="Pinto D."/>
            <person name="Vollmers J."/>
            <person name="Rivas-Marin E."/>
            <person name="Kohn T."/>
            <person name="Peeters S.H."/>
            <person name="Heuer A."/>
            <person name="Rast P."/>
            <person name="Oberbeckmann S."/>
            <person name="Bunk B."/>
            <person name="Jeske O."/>
            <person name="Meyerdierks A."/>
            <person name="Storesund J.E."/>
            <person name="Kallscheuer N."/>
            <person name="Luecker S."/>
            <person name="Lage O.M."/>
            <person name="Pohl T."/>
            <person name="Merkel B.J."/>
            <person name="Hornburger P."/>
            <person name="Mueller R.-W."/>
            <person name="Bruemmer F."/>
            <person name="Labrenz M."/>
            <person name="Spormann A.M."/>
            <person name="Op den Camp H."/>
            <person name="Overmann J."/>
            <person name="Amann R."/>
            <person name="Jetten M.S.M."/>
            <person name="Mascher T."/>
            <person name="Medema M.H."/>
            <person name="Devos D.P."/>
            <person name="Kaster A.-K."/>
            <person name="Ovreas L."/>
            <person name="Rohde M."/>
            <person name="Galperin M.Y."/>
            <person name="Jogler C."/>
        </authorList>
    </citation>
    <scope>NUCLEOTIDE SEQUENCE [LARGE SCALE GENOMIC DNA]</scope>
    <source>
        <strain evidence="3 4">Mal33</strain>
    </source>
</reference>
<dbReference type="AlphaFoldDB" id="A0A518IN19"/>
<dbReference type="Gene3D" id="1.10.1130.10">
    <property type="entry name" value="Flavocytochrome C3, Chain A"/>
    <property type="match status" value="1"/>
</dbReference>
<feature type="compositionally biased region" description="Low complexity" evidence="1">
    <location>
        <begin position="144"/>
        <end position="162"/>
    </location>
</feature>
<dbReference type="SUPFAM" id="SSF56300">
    <property type="entry name" value="Metallo-dependent phosphatases"/>
    <property type="match status" value="1"/>
</dbReference>
<name>A0A518IN19_9BACT</name>
<protein>
    <submittedName>
        <fullName evidence="3">Cytochrome c-554</fullName>
    </submittedName>
</protein>
<dbReference type="Gene3D" id="3.60.21.10">
    <property type="match status" value="1"/>
</dbReference>
<dbReference type="RefSeq" id="WP_145282052.1">
    <property type="nucleotide sequence ID" value="NZ_CP036318.1"/>
</dbReference>
<evidence type="ECO:0000259" key="2">
    <source>
        <dbReference type="Pfam" id="PF13435"/>
    </source>
</evidence>
<dbReference type="InterPro" id="IPR036280">
    <property type="entry name" value="Multihaem_cyt_sf"/>
</dbReference>
<gene>
    <name evidence="3" type="primary">cycA1</name>
    <name evidence="3" type="ORF">Mal33_04390</name>
</gene>
<feature type="compositionally biased region" description="Low complexity" evidence="1">
    <location>
        <begin position="94"/>
        <end position="112"/>
    </location>
</feature>
<evidence type="ECO:0000256" key="1">
    <source>
        <dbReference type="SAM" id="MobiDB-lite"/>
    </source>
</evidence>
<evidence type="ECO:0000313" key="4">
    <source>
        <dbReference type="Proteomes" id="UP000316770"/>
    </source>
</evidence>
<feature type="compositionally biased region" description="Pro residues" evidence="1">
    <location>
        <begin position="113"/>
        <end position="129"/>
    </location>
</feature>